<gene>
    <name evidence="1" type="ORF">QEZ52_07830</name>
</gene>
<name>A0ABZ2XYI6_9RHOB</name>
<dbReference type="Proteomes" id="UP001623232">
    <property type="component" value="Chromosome"/>
</dbReference>
<sequence length="50" mass="5774">MVNRAHRVTQAMTRWPKVQVRVLQDAGQLLFYERPDLVFAALGEIAALHR</sequence>
<dbReference type="EMBL" id="CP123584">
    <property type="protein sequence ID" value="WZK90442.1"/>
    <property type="molecule type" value="Genomic_DNA"/>
</dbReference>
<accession>A0ABZ2XYI6</accession>
<reference evidence="1 2" key="1">
    <citation type="submission" date="2023-04" db="EMBL/GenBank/DDBJ databases">
        <title>Complete genome sequence of Alisedimentitalea scapharcae.</title>
        <authorList>
            <person name="Rong J.-C."/>
            <person name="Yi M.-L."/>
            <person name="Zhao Q."/>
        </authorList>
    </citation>
    <scope>NUCLEOTIDE SEQUENCE [LARGE SCALE GENOMIC DNA]</scope>
    <source>
        <strain evidence="1 2">KCTC 42119</strain>
    </source>
</reference>
<protein>
    <recommendedName>
        <fullName evidence="3">Alpha/beta hydrolase</fullName>
    </recommendedName>
</protein>
<evidence type="ECO:0008006" key="3">
    <source>
        <dbReference type="Google" id="ProtNLM"/>
    </source>
</evidence>
<keyword evidence="2" id="KW-1185">Reference proteome</keyword>
<proteinExistence type="predicted"/>
<evidence type="ECO:0000313" key="1">
    <source>
        <dbReference type="EMBL" id="WZK90442.1"/>
    </source>
</evidence>
<evidence type="ECO:0000313" key="2">
    <source>
        <dbReference type="Proteomes" id="UP001623232"/>
    </source>
</evidence>
<dbReference type="RefSeq" id="WP_406649203.1">
    <property type="nucleotide sequence ID" value="NZ_CP123584.1"/>
</dbReference>
<organism evidence="1 2">
    <name type="scientific">Aliisedimentitalea scapharcae</name>
    <dbReference type="NCBI Taxonomy" id="1524259"/>
    <lineage>
        <taxon>Bacteria</taxon>
        <taxon>Pseudomonadati</taxon>
        <taxon>Pseudomonadota</taxon>
        <taxon>Alphaproteobacteria</taxon>
        <taxon>Rhodobacterales</taxon>
        <taxon>Roseobacteraceae</taxon>
        <taxon>Aliisedimentitalea</taxon>
    </lineage>
</organism>